<feature type="domain" description="PhoU" evidence="3">
    <location>
        <begin position="24"/>
        <end position="111"/>
    </location>
</feature>
<organism evidence="4 5">
    <name type="scientific">Pacificimonas pallii</name>
    <dbReference type="NCBI Taxonomy" id="2827236"/>
    <lineage>
        <taxon>Bacteria</taxon>
        <taxon>Pseudomonadati</taxon>
        <taxon>Pseudomonadota</taxon>
        <taxon>Alphaproteobacteria</taxon>
        <taxon>Sphingomonadales</taxon>
        <taxon>Sphingosinicellaceae</taxon>
        <taxon>Pacificimonas</taxon>
    </lineage>
</organism>
<dbReference type="NCBIfam" id="TIGR02135">
    <property type="entry name" value="phoU_full"/>
    <property type="match status" value="1"/>
</dbReference>
<comment type="function">
    <text evidence="2">Plays a role in the regulation of phosphate uptake.</text>
</comment>
<evidence type="ECO:0000256" key="1">
    <source>
        <dbReference type="ARBA" id="ARBA00008107"/>
    </source>
</evidence>
<keyword evidence="5" id="KW-1185">Reference proteome</keyword>
<evidence type="ECO:0000313" key="4">
    <source>
        <dbReference type="EMBL" id="MBV7256805.1"/>
    </source>
</evidence>
<dbReference type="RefSeq" id="WP_218445559.1">
    <property type="nucleotide sequence ID" value="NZ_JAGSPA010000002.1"/>
</dbReference>
<dbReference type="PANTHER" id="PTHR42930">
    <property type="entry name" value="PHOSPHATE-SPECIFIC TRANSPORT SYSTEM ACCESSORY PROTEIN PHOU"/>
    <property type="match status" value="1"/>
</dbReference>
<comment type="similarity">
    <text evidence="1 2">Belongs to the PhoU family.</text>
</comment>
<proteinExistence type="inferred from homology"/>
<name>A0ABS6SEG8_9SPHN</name>
<feature type="domain" description="PhoU" evidence="3">
    <location>
        <begin position="126"/>
        <end position="211"/>
    </location>
</feature>
<dbReference type="EMBL" id="JAGSPA010000002">
    <property type="protein sequence ID" value="MBV7256805.1"/>
    <property type="molecule type" value="Genomic_DNA"/>
</dbReference>
<reference evidence="4 5" key="1">
    <citation type="submission" date="2021-04" db="EMBL/GenBank/DDBJ databases">
        <authorList>
            <person name="Pira H."/>
            <person name="Risdian C."/>
            <person name="Wink J."/>
        </authorList>
    </citation>
    <scope>NUCLEOTIDE SEQUENCE [LARGE SCALE GENOMIC DNA]</scope>
    <source>
        <strain evidence="4 5">WHA3</strain>
    </source>
</reference>
<dbReference type="PIRSF" id="PIRSF003107">
    <property type="entry name" value="PhoU"/>
    <property type="match status" value="1"/>
</dbReference>
<sequence>MAPPNAHIVKSFDDDLRALRSIIGEMGGLARSGLDRSIQSLLSFDMELAERVIADDRRIDDLEMEVEAFAISIIARRAPMAQDLREVIAALKIGALIERIGDYGKNISKRVASISDSKYRGAGSGVERMGQMVSEQVDDAMRAFLDRDPYLARAVNDQDEAIDDFYESLFQTLLGEIAEDSELTAPATHYIFIIKNLERIGDHATNIAEMVHYSATGEYLEARAKGGDATGLTLPL</sequence>
<comment type="caution">
    <text evidence="4">The sequence shown here is derived from an EMBL/GenBank/DDBJ whole genome shotgun (WGS) entry which is preliminary data.</text>
</comment>
<evidence type="ECO:0000259" key="3">
    <source>
        <dbReference type="Pfam" id="PF01895"/>
    </source>
</evidence>
<evidence type="ECO:0000313" key="5">
    <source>
        <dbReference type="Proteomes" id="UP000722336"/>
    </source>
</evidence>
<dbReference type="InterPro" id="IPR028366">
    <property type="entry name" value="PhoU"/>
</dbReference>
<comment type="subcellular location">
    <subcellularLocation>
        <location evidence="2">Cytoplasm</location>
    </subcellularLocation>
</comment>
<accession>A0ABS6SEG8</accession>
<dbReference type="Proteomes" id="UP000722336">
    <property type="component" value="Unassembled WGS sequence"/>
</dbReference>
<dbReference type="PANTHER" id="PTHR42930:SF3">
    <property type="entry name" value="PHOSPHATE-SPECIFIC TRANSPORT SYSTEM ACCESSORY PROTEIN PHOU"/>
    <property type="match status" value="1"/>
</dbReference>
<gene>
    <name evidence="4" type="primary">phoU</name>
    <name evidence="4" type="ORF">KCG44_08395</name>
</gene>
<evidence type="ECO:0000256" key="2">
    <source>
        <dbReference type="PIRNR" id="PIRNR003107"/>
    </source>
</evidence>
<comment type="subunit">
    <text evidence="2">Homodimer.</text>
</comment>
<keyword evidence="2" id="KW-0813">Transport</keyword>
<protein>
    <recommendedName>
        <fullName evidence="2">Phosphate-specific transport system accessory protein PhoU</fullName>
    </recommendedName>
</protein>
<keyword evidence="2" id="KW-0963">Cytoplasm</keyword>
<dbReference type="InterPro" id="IPR026022">
    <property type="entry name" value="PhoU_dom"/>
</dbReference>
<keyword evidence="2" id="KW-0592">Phosphate transport</keyword>
<dbReference type="Pfam" id="PF01895">
    <property type="entry name" value="PhoU"/>
    <property type="match status" value="2"/>
</dbReference>